<dbReference type="Pfam" id="PF01370">
    <property type="entry name" value="Epimerase"/>
    <property type="match status" value="1"/>
</dbReference>
<comment type="similarity">
    <text evidence="1">Belongs to the NAD(P)-dependent epimerase/dehydratase family.</text>
</comment>
<dbReference type="EMBL" id="BARU01001107">
    <property type="protein sequence ID" value="GAH29241.1"/>
    <property type="molecule type" value="Genomic_DNA"/>
</dbReference>
<dbReference type="AlphaFoldDB" id="X1E7I8"/>
<name>X1E7I8_9ZZZZ</name>
<evidence type="ECO:0000259" key="2">
    <source>
        <dbReference type="Pfam" id="PF01370"/>
    </source>
</evidence>
<organism evidence="3">
    <name type="scientific">marine sediment metagenome</name>
    <dbReference type="NCBI Taxonomy" id="412755"/>
    <lineage>
        <taxon>unclassified sequences</taxon>
        <taxon>metagenomes</taxon>
        <taxon>ecological metagenomes</taxon>
    </lineage>
</organism>
<feature type="domain" description="NAD-dependent epimerase/dehydratase" evidence="2">
    <location>
        <begin position="6"/>
        <end position="114"/>
    </location>
</feature>
<accession>X1E7I8</accession>
<protein>
    <recommendedName>
        <fullName evidence="2">NAD-dependent epimerase/dehydratase domain-containing protein</fullName>
    </recommendedName>
</protein>
<gene>
    <name evidence="3" type="ORF">S03H2_03094</name>
</gene>
<reference evidence="3" key="1">
    <citation type="journal article" date="2014" name="Front. Microbiol.">
        <title>High frequency of phylogenetically diverse reductive dehalogenase-homologous genes in deep subseafloor sedimentary metagenomes.</title>
        <authorList>
            <person name="Kawai M."/>
            <person name="Futagami T."/>
            <person name="Toyoda A."/>
            <person name="Takaki Y."/>
            <person name="Nishi S."/>
            <person name="Hori S."/>
            <person name="Arai W."/>
            <person name="Tsubouchi T."/>
            <person name="Morono Y."/>
            <person name="Uchiyama I."/>
            <person name="Ito T."/>
            <person name="Fujiyama A."/>
            <person name="Inagaki F."/>
            <person name="Takami H."/>
        </authorList>
    </citation>
    <scope>NUCLEOTIDE SEQUENCE</scope>
    <source>
        <strain evidence="3">Expedition CK06-06</strain>
    </source>
</reference>
<feature type="non-terminal residue" evidence="3">
    <location>
        <position position="231"/>
    </location>
</feature>
<dbReference type="InterPro" id="IPR036291">
    <property type="entry name" value="NAD(P)-bd_dom_sf"/>
</dbReference>
<evidence type="ECO:0000313" key="3">
    <source>
        <dbReference type="EMBL" id="GAH29241.1"/>
    </source>
</evidence>
<evidence type="ECO:0000256" key="1">
    <source>
        <dbReference type="ARBA" id="ARBA00007637"/>
    </source>
</evidence>
<proteinExistence type="inferred from homology"/>
<dbReference type="SUPFAM" id="SSF51735">
    <property type="entry name" value="NAD(P)-binding Rossmann-fold domains"/>
    <property type="match status" value="1"/>
</dbReference>
<comment type="caution">
    <text evidence="3">The sequence shown here is derived from an EMBL/GenBank/DDBJ whole genome shotgun (WGS) entry which is preliminary data.</text>
</comment>
<dbReference type="InterPro" id="IPR001509">
    <property type="entry name" value="Epimerase_deHydtase"/>
</dbReference>
<sequence length="231" mass="26358">MKIQLTDESRVNPANSYGISKYSQELISLTLGKRDTVPTTCLRYSIVQGPRQSPYNLYSGALRAFALSLYFRRRPVIYEDGLQLRDYVNIEDVVRANLLALEDSRTDYQVYNVGGGKGYSVLELAEVVAGAFERDGDLKISGEFRYGDRRHIVSDITKLKTLGWEPTNSLEKSVDDYVSWLREEKIAKDITEFAQKQIGRIKLGQLFSLPEPEFRKLIKELENDSLFGELV</sequence>
<dbReference type="PANTHER" id="PTHR43000">
    <property type="entry name" value="DTDP-D-GLUCOSE 4,6-DEHYDRATASE-RELATED"/>
    <property type="match status" value="1"/>
</dbReference>
<dbReference type="Gene3D" id="3.40.50.720">
    <property type="entry name" value="NAD(P)-binding Rossmann-like Domain"/>
    <property type="match status" value="1"/>
</dbReference>